<keyword evidence="4" id="KW-0238">DNA-binding</keyword>
<dbReference type="Pfam" id="PF00319">
    <property type="entry name" value="SRF-TF"/>
    <property type="match status" value="1"/>
</dbReference>
<dbReference type="PROSITE" id="PS50066">
    <property type="entry name" value="MADS_BOX_2"/>
    <property type="match status" value="1"/>
</dbReference>
<dbReference type="InterPro" id="IPR050142">
    <property type="entry name" value="MADS-box/MEF2_TF"/>
</dbReference>
<dbReference type="EMBL" id="QZWG01000010">
    <property type="protein sequence ID" value="RZB87210.1"/>
    <property type="molecule type" value="Genomic_DNA"/>
</dbReference>
<evidence type="ECO:0000256" key="4">
    <source>
        <dbReference type="ARBA" id="ARBA00023125"/>
    </source>
</evidence>
<evidence type="ECO:0000256" key="7">
    <source>
        <dbReference type="SAM" id="Coils"/>
    </source>
</evidence>
<dbReference type="PANTHER" id="PTHR48019">
    <property type="entry name" value="SERUM RESPONSE FACTOR HOMOLOG"/>
    <property type="match status" value="1"/>
</dbReference>
<evidence type="ECO:0000256" key="5">
    <source>
        <dbReference type="ARBA" id="ARBA00023163"/>
    </source>
</evidence>
<dbReference type="GO" id="GO:0046983">
    <property type="term" value="F:protein dimerization activity"/>
    <property type="evidence" value="ECO:0007669"/>
    <property type="project" value="InterPro"/>
</dbReference>
<dbReference type="AlphaFoldDB" id="A0A445IMA6"/>
<evidence type="ECO:0000256" key="2">
    <source>
        <dbReference type="ARBA" id="ARBA00023015"/>
    </source>
</evidence>
<gene>
    <name evidence="9" type="ORF">D0Y65_027056</name>
</gene>
<dbReference type="SMART" id="SM00432">
    <property type="entry name" value="MADS"/>
    <property type="match status" value="1"/>
</dbReference>
<evidence type="ECO:0000259" key="8">
    <source>
        <dbReference type="PROSITE" id="PS50066"/>
    </source>
</evidence>
<reference evidence="9 10" key="1">
    <citation type="submission" date="2018-09" db="EMBL/GenBank/DDBJ databases">
        <title>A high-quality reference genome of wild soybean provides a powerful tool to mine soybean genomes.</title>
        <authorList>
            <person name="Xie M."/>
            <person name="Chung C.Y.L."/>
            <person name="Li M.-W."/>
            <person name="Wong F.-L."/>
            <person name="Chan T.-F."/>
            <person name="Lam H.-M."/>
        </authorList>
    </citation>
    <scope>NUCLEOTIDE SEQUENCE [LARGE SCALE GENOMIC DNA]</scope>
    <source>
        <strain evidence="10">cv. W05</strain>
        <tissue evidence="9">Hypocotyl of etiolated seedlings</tissue>
    </source>
</reference>
<proteinExistence type="predicted"/>
<feature type="domain" description="MADS-box" evidence="8">
    <location>
        <begin position="99"/>
        <end position="147"/>
    </location>
</feature>
<evidence type="ECO:0000256" key="6">
    <source>
        <dbReference type="ARBA" id="ARBA00023242"/>
    </source>
</evidence>
<dbReference type="Proteomes" id="UP000289340">
    <property type="component" value="Chromosome 10"/>
</dbReference>
<evidence type="ECO:0000313" key="9">
    <source>
        <dbReference type="EMBL" id="RZB87210.1"/>
    </source>
</evidence>
<organism evidence="9 10">
    <name type="scientific">Glycine soja</name>
    <name type="common">Wild soybean</name>
    <dbReference type="NCBI Taxonomy" id="3848"/>
    <lineage>
        <taxon>Eukaryota</taxon>
        <taxon>Viridiplantae</taxon>
        <taxon>Streptophyta</taxon>
        <taxon>Embryophyta</taxon>
        <taxon>Tracheophyta</taxon>
        <taxon>Spermatophyta</taxon>
        <taxon>Magnoliopsida</taxon>
        <taxon>eudicotyledons</taxon>
        <taxon>Gunneridae</taxon>
        <taxon>Pentapetalae</taxon>
        <taxon>rosids</taxon>
        <taxon>fabids</taxon>
        <taxon>Fabales</taxon>
        <taxon>Fabaceae</taxon>
        <taxon>Papilionoideae</taxon>
        <taxon>50 kb inversion clade</taxon>
        <taxon>NPAAA clade</taxon>
        <taxon>indigoferoid/millettioid clade</taxon>
        <taxon>Phaseoleae</taxon>
        <taxon>Glycine</taxon>
        <taxon>Glycine subgen. Soja</taxon>
    </lineage>
</organism>
<dbReference type="GO" id="GO:0005634">
    <property type="term" value="C:nucleus"/>
    <property type="evidence" value="ECO:0007669"/>
    <property type="project" value="UniProtKB-SubCell"/>
</dbReference>
<protein>
    <submittedName>
        <fullName evidence="9">MADS-box transcription factor PHERES 2</fullName>
    </submittedName>
</protein>
<evidence type="ECO:0000256" key="3">
    <source>
        <dbReference type="ARBA" id="ARBA00023054"/>
    </source>
</evidence>
<dbReference type="FunFam" id="3.40.1810.10:FF:000046">
    <property type="entry name" value="Agamous-like MADS-box protein AGL92"/>
    <property type="match status" value="1"/>
</dbReference>
<dbReference type="PRINTS" id="PR00404">
    <property type="entry name" value="MADSDOMAIN"/>
</dbReference>
<keyword evidence="6" id="KW-0539">Nucleus</keyword>
<accession>A0A445IMA6</accession>
<dbReference type="InterPro" id="IPR036879">
    <property type="entry name" value="TF_MADSbox_sf"/>
</dbReference>
<dbReference type="GO" id="GO:0003677">
    <property type="term" value="F:DNA binding"/>
    <property type="evidence" value="ECO:0007669"/>
    <property type="project" value="UniProtKB-KW"/>
</dbReference>
<dbReference type="InterPro" id="IPR002100">
    <property type="entry name" value="TF_MADSbox"/>
</dbReference>
<sequence length="257" mass="29341">MGKIALVLKNNSFFRKKVLPVEQFILPEEPSFGEATGRTSSGNFSGRRFFRMNNLFYRKNLLPEAFRKKKVFPIASPEEGSSGKLLKEPSPGSFPEEAMTRKKVKLAYITDVTARKSTYKKRKKGIIKKVSELTILCGIPACAIISSPFDSKPEVWPDPERAKQVIQKYLDASVLDESKNVNQESFIMQRIAKAQEQLKKHRQENHEKEMALSMFQYMQGEDLPNNVEELKELNKLIEKNLKEIENKLAVNGESISV</sequence>
<keyword evidence="10" id="KW-1185">Reference proteome</keyword>
<keyword evidence="2" id="KW-0805">Transcription regulation</keyword>
<feature type="coiled-coil region" evidence="7">
    <location>
        <begin position="184"/>
        <end position="250"/>
    </location>
</feature>
<evidence type="ECO:0000256" key="1">
    <source>
        <dbReference type="ARBA" id="ARBA00004123"/>
    </source>
</evidence>
<evidence type="ECO:0000313" key="10">
    <source>
        <dbReference type="Proteomes" id="UP000289340"/>
    </source>
</evidence>
<comment type="subcellular location">
    <subcellularLocation>
        <location evidence="1">Nucleus</location>
    </subcellularLocation>
</comment>
<name>A0A445IMA6_GLYSO</name>
<comment type="caution">
    <text evidence="9">The sequence shown here is derived from an EMBL/GenBank/DDBJ whole genome shotgun (WGS) entry which is preliminary data.</text>
</comment>
<dbReference type="SUPFAM" id="SSF55455">
    <property type="entry name" value="SRF-like"/>
    <property type="match status" value="1"/>
</dbReference>
<keyword evidence="5" id="KW-0804">Transcription</keyword>
<dbReference type="Gene3D" id="3.40.1810.10">
    <property type="entry name" value="Transcription factor, MADS-box"/>
    <property type="match status" value="1"/>
</dbReference>
<keyword evidence="3 7" id="KW-0175">Coiled coil</keyword>